<dbReference type="InterPro" id="IPR026739">
    <property type="entry name" value="AP_beta"/>
</dbReference>
<feature type="region of interest" description="Disordered" evidence="6">
    <location>
        <begin position="1"/>
        <end position="20"/>
    </location>
</feature>
<comment type="caution">
    <text evidence="8">The sequence shown here is derived from an EMBL/GenBank/DDBJ whole genome shotgun (WGS) entry which is preliminary data.</text>
</comment>
<comment type="subcellular location">
    <subcellularLocation>
        <location evidence="5">Endomembrane system</location>
        <topology evidence="5">Peripheral membrane protein</topology>
        <orientation evidence="5">Cytoplasmic side</orientation>
    </subcellularLocation>
</comment>
<keyword evidence="4" id="KW-0472">Membrane</keyword>
<dbReference type="EMBL" id="JASSZA010000432">
    <property type="protein sequence ID" value="KAK2080988.1"/>
    <property type="molecule type" value="Genomic_DNA"/>
</dbReference>
<evidence type="ECO:0000256" key="2">
    <source>
        <dbReference type="ARBA" id="ARBA00022448"/>
    </source>
</evidence>
<dbReference type="InterPro" id="IPR002553">
    <property type="entry name" value="Clathrin/coatomer_adapt-like_N"/>
</dbReference>
<dbReference type="Proteomes" id="UP001266305">
    <property type="component" value="Unassembled WGS sequence"/>
</dbReference>
<dbReference type="Gene3D" id="2.60.40.1150">
    <property type="match status" value="1"/>
</dbReference>
<sequence length="525" mass="57866">MGPDFHPGLPNYNPKDDQEAQSICERVTPRLSHANSAVVLSAVKVLMKFLELLPRDSDYYNMLLKKLAPPLVTLLSGETEVQYVALRNINLIVQKRPEILKQEIKVFFVKYNDPIYVKLEKLDIMIHLASQDNIAQVLAELKEYATEVDVDFVRKAVRAIGRCAIKVEQSAEGCVSTLLDLIQTKVNYVVQEAIVVIRDIFCKYPNKYESIIATLCENLDSLDEPDARAAMIWIVGEYAERNDNADELLESFLEGFHNESTQVQLTLLTAIVKLFLKKPSETQELVQQVLNRGYIDWRLLSTDPVTAKEVVLSEKPLISEKTDLIEPTLLDELICHIGSLASVYHKPPNAFVEGSHGIHRKHLPIHHGSTDAGDSPVGTITAMNLEQPQVIPSQGDLLGDLLNLDIGPPVNVPQVSSMQMGAVDFLGGGLDSLVGQSFIPSSVPATFAPSPTPAVVISGLNGLFELSTGIGMAPGGYVAPKAVWLPSVKAKGLEISGIFTHRQGHIYMEMNFTNKALQHMTDFAI</sequence>
<evidence type="ECO:0000313" key="9">
    <source>
        <dbReference type="Proteomes" id="UP001266305"/>
    </source>
</evidence>
<dbReference type="InterPro" id="IPR013037">
    <property type="entry name" value="Clathrin_b-adaptin_app_Ig-like"/>
</dbReference>
<evidence type="ECO:0000313" key="8">
    <source>
        <dbReference type="EMBL" id="KAK2080988.1"/>
    </source>
</evidence>
<evidence type="ECO:0000256" key="3">
    <source>
        <dbReference type="ARBA" id="ARBA00022927"/>
    </source>
</evidence>
<feature type="domain" description="Clathrin/coatomer adaptor adaptin-like N-terminal" evidence="7">
    <location>
        <begin position="11"/>
        <end position="292"/>
    </location>
</feature>
<keyword evidence="3" id="KW-0653">Protein transport</keyword>
<evidence type="ECO:0000256" key="6">
    <source>
        <dbReference type="SAM" id="MobiDB-lite"/>
    </source>
</evidence>
<dbReference type="Gene3D" id="1.25.10.10">
    <property type="entry name" value="Leucine-rich Repeat Variant"/>
    <property type="match status" value="1"/>
</dbReference>
<keyword evidence="2" id="KW-0813">Transport</keyword>
<dbReference type="SUPFAM" id="SSF49348">
    <property type="entry name" value="Clathrin adaptor appendage domain"/>
    <property type="match status" value="1"/>
</dbReference>
<keyword evidence="9" id="KW-1185">Reference proteome</keyword>
<accession>A0ABQ9T8B8</accession>
<dbReference type="InterPro" id="IPR013041">
    <property type="entry name" value="Clathrin_app_Ig-like_sf"/>
</dbReference>
<name>A0ABQ9T8B8_SAGOE</name>
<dbReference type="PANTHER" id="PTHR11134">
    <property type="entry name" value="ADAPTOR COMPLEX SUBUNIT BETA FAMILY MEMBER"/>
    <property type="match status" value="1"/>
</dbReference>
<reference evidence="8 9" key="1">
    <citation type="submission" date="2023-05" db="EMBL/GenBank/DDBJ databases">
        <title>B98-5 Cell Line De Novo Hybrid Assembly: An Optical Mapping Approach.</title>
        <authorList>
            <person name="Kananen K."/>
            <person name="Auerbach J.A."/>
            <person name="Kautto E."/>
            <person name="Blachly J.S."/>
        </authorList>
    </citation>
    <scope>NUCLEOTIDE SEQUENCE [LARGE SCALE GENOMIC DNA]</scope>
    <source>
        <strain evidence="8">B95-8</strain>
        <tissue evidence="8">Cell line</tissue>
    </source>
</reference>
<organism evidence="8 9">
    <name type="scientific">Saguinus oedipus</name>
    <name type="common">Cotton-top tamarin</name>
    <name type="synonym">Oedipomidas oedipus</name>
    <dbReference type="NCBI Taxonomy" id="9490"/>
    <lineage>
        <taxon>Eukaryota</taxon>
        <taxon>Metazoa</taxon>
        <taxon>Chordata</taxon>
        <taxon>Craniata</taxon>
        <taxon>Vertebrata</taxon>
        <taxon>Euteleostomi</taxon>
        <taxon>Mammalia</taxon>
        <taxon>Eutheria</taxon>
        <taxon>Euarchontoglires</taxon>
        <taxon>Primates</taxon>
        <taxon>Haplorrhini</taxon>
        <taxon>Platyrrhini</taxon>
        <taxon>Cebidae</taxon>
        <taxon>Callitrichinae</taxon>
        <taxon>Saguinus</taxon>
    </lineage>
</organism>
<evidence type="ECO:0000259" key="7">
    <source>
        <dbReference type="Pfam" id="PF01602"/>
    </source>
</evidence>
<dbReference type="InterPro" id="IPR016024">
    <property type="entry name" value="ARM-type_fold"/>
</dbReference>
<evidence type="ECO:0000256" key="1">
    <source>
        <dbReference type="ARBA" id="ARBA00006613"/>
    </source>
</evidence>
<dbReference type="SUPFAM" id="SSF48371">
    <property type="entry name" value="ARM repeat"/>
    <property type="match status" value="1"/>
</dbReference>
<evidence type="ECO:0000256" key="4">
    <source>
        <dbReference type="ARBA" id="ARBA00023136"/>
    </source>
</evidence>
<protein>
    <submittedName>
        <fullName evidence="8">AP-2 complex subunit beta</fullName>
    </submittedName>
</protein>
<gene>
    <name evidence="8" type="primary">AP2B1_2</name>
    <name evidence="8" type="ORF">P7K49_039611</name>
</gene>
<dbReference type="InterPro" id="IPR011989">
    <property type="entry name" value="ARM-like"/>
</dbReference>
<proteinExistence type="inferred from homology"/>
<comment type="similarity">
    <text evidence="1">Belongs to the adaptor complexes large subunit family.</text>
</comment>
<evidence type="ECO:0000256" key="5">
    <source>
        <dbReference type="ARBA" id="ARBA00029433"/>
    </source>
</evidence>
<dbReference type="Pfam" id="PF01602">
    <property type="entry name" value="Adaptin_N"/>
    <property type="match status" value="1"/>
</dbReference>